<feature type="region of interest" description="Disordered" evidence="1">
    <location>
        <begin position="251"/>
        <end position="282"/>
    </location>
</feature>
<keyword evidence="2" id="KW-1133">Transmembrane helix</keyword>
<dbReference type="PATRIC" id="fig|1230452.3.peg.2910"/>
<dbReference type="AlphaFoldDB" id="M0GKB0"/>
<evidence type="ECO:0000256" key="1">
    <source>
        <dbReference type="SAM" id="MobiDB-lite"/>
    </source>
</evidence>
<proteinExistence type="predicted"/>
<gene>
    <name evidence="3" type="ORF">C456_14883</name>
</gene>
<evidence type="ECO:0000256" key="2">
    <source>
        <dbReference type="SAM" id="Phobius"/>
    </source>
</evidence>
<dbReference type="Proteomes" id="UP000011535">
    <property type="component" value="Unassembled WGS sequence"/>
</dbReference>
<accession>M0GKB0</accession>
<reference evidence="3 4" key="1">
    <citation type="journal article" date="2014" name="PLoS Genet.">
        <title>Phylogenetically driven sequencing of extremely halophilic archaea reveals strategies for static and dynamic osmo-response.</title>
        <authorList>
            <person name="Becker E.A."/>
            <person name="Seitzer P.M."/>
            <person name="Tritt A."/>
            <person name="Larsen D."/>
            <person name="Krusor M."/>
            <person name="Yao A.I."/>
            <person name="Wu D."/>
            <person name="Madern D."/>
            <person name="Eisen J.A."/>
            <person name="Darling A.E."/>
            <person name="Facciotti M.T."/>
        </authorList>
    </citation>
    <scope>NUCLEOTIDE SEQUENCE [LARGE SCALE GENOMIC DNA]</scope>
    <source>
        <strain evidence="4">DSM 14919 / CCM 7023 / CIP 107410 / JCM 9276 / NCIMB 13854 / Aa 2.2</strain>
    </source>
</reference>
<evidence type="ECO:0000313" key="4">
    <source>
        <dbReference type="Proteomes" id="UP000011535"/>
    </source>
</evidence>
<sequence length="282" mass="28094">MKPAARGRGDGSGAEIYIRTRDHLASDMDVSDLEAAFALPLAEDTSVDTTLLGVVSTLASLATPLAGILLAGYVVRLVRAGDREAAALPSFDDLTGMAVDGARLSAALVALQLPAVGLATVALPGSRPSIAMLSYATNPVMLGSFGVTALDTAGLVAAVLASLLGSYLSLVATVALAREASLAAAIPATRDLASDRSFVRVASAVALVVFVARLFVALCAAVPVAGTLLAATAAFLLLVVSATLLGRGAPDASSPGADATRESHADGVNAESVESAESVPSA</sequence>
<feature type="transmembrane region" description="Helical" evidence="2">
    <location>
        <begin position="51"/>
        <end position="75"/>
    </location>
</feature>
<evidence type="ECO:0000313" key="3">
    <source>
        <dbReference type="EMBL" id="ELZ71294.1"/>
    </source>
</evidence>
<protein>
    <recommendedName>
        <fullName evidence="5">DUF4013 domain-containing protein</fullName>
    </recommendedName>
</protein>
<organism evidence="3 4">
    <name type="scientific">Haloferax lucentense (strain DSM 14919 / JCM 9276 / NCIMB 13854 / Aa 2.2)</name>
    <name type="common">Haloferax alicantei</name>
    <dbReference type="NCBI Taxonomy" id="1230452"/>
    <lineage>
        <taxon>Archaea</taxon>
        <taxon>Methanobacteriati</taxon>
        <taxon>Methanobacteriota</taxon>
        <taxon>Stenosarchaea group</taxon>
        <taxon>Halobacteria</taxon>
        <taxon>Halobacteriales</taxon>
        <taxon>Haloferacaceae</taxon>
        <taxon>Haloferax</taxon>
    </lineage>
</organism>
<keyword evidence="2" id="KW-0472">Membrane</keyword>
<dbReference type="InterPro" id="IPR025098">
    <property type="entry name" value="DUF4013"/>
</dbReference>
<keyword evidence="2" id="KW-0812">Transmembrane</keyword>
<name>M0GKB0_HALL2</name>
<feature type="transmembrane region" description="Helical" evidence="2">
    <location>
        <begin position="155"/>
        <end position="177"/>
    </location>
</feature>
<evidence type="ECO:0008006" key="5">
    <source>
        <dbReference type="Google" id="ProtNLM"/>
    </source>
</evidence>
<comment type="caution">
    <text evidence="3">The sequence shown here is derived from an EMBL/GenBank/DDBJ whole genome shotgun (WGS) entry which is preliminary data.</text>
</comment>
<feature type="transmembrane region" description="Helical" evidence="2">
    <location>
        <begin position="104"/>
        <end position="123"/>
    </location>
</feature>
<feature type="compositionally biased region" description="Low complexity" evidence="1">
    <location>
        <begin position="268"/>
        <end position="282"/>
    </location>
</feature>
<feature type="transmembrane region" description="Helical" evidence="2">
    <location>
        <begin position="224"/>
        <end position="245"/>
    </location>
</feature>
<dbReference type="EMBL" id="AOLH01000023">
    <property type="protein sequence ID" value="ELZ71294.1"/>
    <property type="molecule type" value="Genomic_DNA"/>
</dbReference>
<dbReference type="Pfam" id="PF13197">
    <property type="entry name" value="DUF4013"/>
    <property type="match status" value="1"/>
</dbReference>
<feature type="transmembrane region" description="Helical" evidence="2">
    <location>
        <begin position="198"/>
        <end position="218"/>
    </location>
</feature>